<accession>M7DH82</accession>
<organism evidence="2 3">
    <name type="scientific">Marinobacter santoriniensis NKSG1</name>
    <dbReference type="NCBI Taxonomy" id="1288826"/>
    <lineage>
        <taxon>Bacteria</taxon>
        <taxon>Pseudomonadati</taxon>
        <taxon>Pseudomonadota</taxon>
        <taxon>Gammaproteobacteria</taxon>
        <taxon>Pseudomonadales</taxon>
        <taxon>Marinobacteraceae</taxon>
        <taxon>Marinobacter</taxon>
    </lineage>
</organism>
<evidence type="ECO:0008006" key="4">
    <source>
        <dbReference type="Google" id="ProtNLM"/>
    </source>
</evidence>
<dbReference type="Proteomes" id="UP000011960">
    <property type="component" value="Unassembled WGS sequence"/>
</dbReference>
<feature type="signal peptide" evidence="1">
    <location>
        <begin position="1"/>
        <end position="32"/>
    </location>
</feature>
<protein>
    <recommendedName>
        <fullName evidence="4">PEP-CTERM sorting domain-containing protein</fullName>
    </recommendedName>
</protein>
<feature type="chain" id="PRO_5004081329" description="PEP-CTERM sorting domain-containing protein" evidence="1">
    <location>
        <begin position="33"/>
        <end position="230"/>
    </location>
</feature>
<dbReference type="AlphaFoldDB" id="M7DH82"/>
<evidence type="ECO:0000313" key="3">
    <source>
        <dbReference type="Proteomes" id="UP000011960"/>
    </source>
</evidence>
<gene>
    <name evidence="2" type="ORF">MSNKSG1_03146</name>
</gene>
<keyword evidence="3" id="KW-1185">Reference proteome</keyword>
<keyword evidence="1" id="KW-0732">Signal</keyword>
<proteinExistence type="predicted"/>
<dbReference type="PATRIC" id="fig|1288826.3.peg.605"/>
<reference evidence="2 3" key="1">
    <citation type="journal article" date="2013" name="Genome Announc.">
        <title>Genome Sequence of Hydrothermal Arsenic-Respiring Bacterium Marinobacter santoriniensis NKSG1T.</title>
        <authorList>
            <person name="Handley K.M."/>
            <person name="Upton M."/>
            <person name="Beatson S.A."/>
            <person name="Hery M."/>
            <person name="Lloyd J.R."/>
        </authorList>
    </citation>
    <scope>NUCLEOTIDE SEQUENCE [LARGE SCALE GENOMIC DNA]</scope>
    <source>
        <strain evidence="2 3">NKSG1</strain>
    </source>
</reference>
<name>M7DH82_9GAMM</name>
<dbReference type="EMBL" id="APAT01000008">
    <property type="protein sequence ID" value="EMP57022.1"/>
    <property type="molecule type" value="Genomic_DNA"/>
</dbReference>
<comment type="caution">
    <text evidence="2">The sequence shown here is derived from an EMBL/GenBank/DDBJ whole genome shotgun (WGS) entry which is preliminary data.</text>
</comment>
<dbReference type="OrthoDB" id="7067474at2"/>
<evidence type="ECO:0000256" key="1">
    <source>
        <dbReference type="SAM" id="SignalP"/>
    </source>
</evidence>
<sequence>MGVSQSFFSKQRQLQACLVGVGVCAVSMTSVAAPITPQFDRFGELSEATFGGSGIPNDSVAITEFDVFGSIETLNRPRSLGTITLGMSSHGRYDNVDEGNDGNGTFFASTGSNIPPSSSLEGATWNFNFFASFTANDFISESYIAEELSAIELALFYDFDSAVGTDEADHGVINFGALSPASLPLQGSQNLLFSYLGDSSLPGITAPAFSFDPSAAGEYTLALTASKSLK</sequence>
<dbReference type="eggNOG" id="ENOG50336JY">
    <property type="taxonomic scope" value="Bacteria"/>
</dbReference>
<dbReference type="RefSeq" id="WP_008937787.1">
    <property type="nucleotide sequence ID" value="NZ_APAT01000008.1"/>
</dbReference>
<evidence type="ECO:0000313" key="2">
    <source>
        <dbReference type="EMBL" id="EMP57022.1"/>
    </source>
</evidence>